<dbReference type="Pfam" id="PF01078">
    <property type="entry name" value="Mg_chelatase"/>
    <property type="match status" value="1"/>
</dbReference>
<dbReference type="Proteomes" id="UP000199614">
    <property type="component" value="Unassembled WGS sequence"/>
</dbReference>
<dbReference type="RefSeq" id="WP_093337024.1">
    <property type="nucleotide sequence ID" value="NZ_FOUY01000002.1"/>
</dbReference>
<reference evidence="3 4" key="1">
    <citation type="submission" date="2016-10" db="EMBL/GenBank/DDBJ databases">
        <authorList>
            <person name="de Groot N.N."/>
        </authorList>
    </citation>
    <scope>NUCLEOTIDE SEQUENCE [LARGE SCALE GENOMIC DNA]</scope>
    <source>
        <strain evidence="3 4">CGMCC 4.1877</strain>
    </source>
</reference>
<dbReference type="EMBL" id="FOUY01000002">
    <property type="protein sequence ID" value="SFM73077.1"/>
    <property type="molecule type" value="Genomic_DNA"/>
</dbReference>
<evidence type="ECO:0000313" key="3">
    <source>
        <dbReference type="EMBL" id="SFM73077.1"/>
    </source>
</evidence>
<evidence type="ECO:0000313" key="4">
    <source>
        <dbReference type="Proteomes" id="UP000199614"/>
    </source>
</evidence>
<dbReference type="STRING" id="260086.SAMN05216207_1002170"/>
<dbReference type="InterPro" id="IPR020568">
    <property type="entry name" value="Ribosomal_Su5_D2-typ_SF"/>
</dbReference>
<dbReference type="AlphaFoldDB" id="A0A1I4T943"/>
<dbReference type="SUPFAM" id="SSF54211">
    <property type="entry name" value="Ribosomal protein S5 domain 2-like"/>
    <property type="match status" value="1"/>
</dbReference>
<organism evidence="3 4">
    <name type="scientific">Pseudonocardia ammonioxydans</name>
    <dbReference type="NCBI Taxonomy" id="260086"/>
    <lineage>
        <taxon>Bacteria</taxon>
        <taxon>Bacillati</taxon>
        <taxon>Actinomycetota</taxon>
        <taxon>Actinomycetes</taxon>
        <taxon>Pseudonocardiales</taxon>
        <taxon>Pseudonocardiaceae</taxon>
        <taxon>Pseudonocardia</taxon>
    </lineage>
</organism>
<name>A0A1I4T943_PSUAM</name>
<gene>
    <name evidence="3" type="ORF">SAMN05216207_1002170</name>
</gene>
<evidence type="ECO:0000256" key="1">
    <source>
        <dbReference type="ARBA" id="ARBA00006354"/>
    </source>
</evidence>
<dbReference type="InterPro" id="IPR004482">
    <property type="entry name" value="Mg_chelat-rel"/>
</dbReference>
<dbReference type="PANTHER" id="PTHR32039:SF7">
    <property type="entry name" value="COMPETENCE PROTEIN COMM"/>
    <property type="match status" value="1"/>
</dbReference>
<protein>
    <submittedName>
        <fullName evidence="3">Magnesium chelatase family protein</fullName>
    </submittedName>
</protein>
<dbReference type="InterPro" id="IPR045006">
    <property type="entry name" value="CHLI-like"/>
</dbReference>
<dbReference type="InterPro" id="IPR003593">
    <property type="entry name" value="AAA+_ATPase"/>
</dbReference>
<dbReference type="InterPro" id="IPR014721">
    <property type="entry name" value="Ribsml_uS5_D2-typ_fold_subgr"/>
</dbReference>
<feature type="domain" description="AAA+ ATPase" evidence="2">
    <location>
        <begin position="212"/>
        <end position="394"/>
    </location>
</feature>
<dbReference type="CDD" id="cd00009">
    <property type="entry name" value="AAA"/>
    <property type="match status" value="1"/>
</dbReference>
<dbReference type="NCBIfam" id="TIGR00368">
    <property type="entry name" value="YifB family Mg chelatase-like AAA ATPase"/>
    <property type="match status" value="1"/>
</dbReference>
<dbReference type="InterPro" id="IPR027417">
    <property type="entry name" value="P-loop_NTPase"/>
</dbReference>
<accession>A0A1I4T943</accession>
<dbReference type="PANTHER" id="PTHR32039">
    <property type="entry name" value="MAGNESIUM-CHELATASE SUBUNIT CHLI"/>
    <property type="match status" value="1"/>
</dbReference>
<dbReference type="OrthoDB" id="9813147at2"/>
<dbReference type="Pfam" id="PF13541">
    <property type="entry name" value="ChlI"/>
    <property type="match status" value="1"/>
</dbReference>
<dbReference type="Gene3D" id="3.30.230.10">
    <property type="match status" value="1"/>
</dbReference>
<evidence type="ECO:0000259" key="2">
    <source>
        <dbReference type="SMART" id="SM00382"/>
    </source>
</evidence>
<dbReference type="Pfam" id="PF13335">
    <property type="entry name" value="Mg_chelatase_C"/>
    <property type="match status" value="1"/>
</dbReference>
<dbReference type="InterPro" id="IPR000523">
    <property type="entry name" value="Mg_chelatse_chII-like_cat_dom"/>
</dbReference>
<sequence length="504" mass="52948">MEGLARVWSVALHGVDGVPVEIEAAIGGGIPGVHLVGLPDAALNEAKDRVRSAIVHSGRTWPNQRIVLALSPATLRKTGSRFDLALACAVLTAAELVPPDRLRGTVLVGELALDGRLRPVRGVLPCLLAARDAGMARAIVPRATLAEAALVDGLASYGAETLTEVLDWATGAHRLERVPTVDGPGPAVAPPELADVLGQDDARRALEIAAAGGHHLLMVGPPGTGKTMLAQRIVGLLPELGRAEALQLAAIRSVAGRLADGAPLSTLAPFVAPHHSASAAALLGGGSGVARPGAVSLAHRGVLFLDECPHWSASVLDSLRTPLEEGEVRLSRADGTVHYPARFQLVLAANPCPCAPPVDRECTCRPDIRRRYMARLSGPLLDRVDLRVAMEPVTGFSVTGGRGEPTAAVRDRVLEARAAAGERWSQHGWRCNAEVPGTELRTRFPLAPGVLEPLEKRMRAGELSARGADRALRVAWTLSDLAGAERPGRGEVDAALYFRERSAA</sequence>
<proteinExistence type="inferred from homology"/>
<dbReference type="GO" id="GO:0005524">
    <property type="term" value="F:ATP binding"/>
    <property type="evidence" value="ECO:0007669"/>
    <property type="project" value="InterPro"/>
</dbReference>
<dbReference type="SMART" id="SM00382">
    <property type="entry name" value="AAA"/>
    <property type="match status" value="1"/>
</dbReference>
<dbReference type="SUPFAM" id="SSF52540">
    <property type="entry name" value="P-loop containing nucleoside triphosphate hydrolases"/>
    <property type="match status" value="1"/>
</dbReference>
<comment type="similarity">
    <text evidence="1">Belongs to the Mg-chelatase subunits D/I family. ComM subfamily.</text>
</comment>
<dbReference type="Gene3D" id="3.40.50.300">
    <property type="entry name" value="P-loop containing nucleotide triphosphate hydrolases"/>
    <property type="match status" value="1"/>
</dbReference>
<keyword evidence="4" id="KW-1185">Reference proteome</keyword>
<dbReference type="InterPro" id="IPR025158">
    <property type="entry name" value="Mg_chelat-rel_C"/>
</dbReference>